<feature type="transmembrane region" description="Helical" evidence="2">
    <location>
        <begin position="395"/>
        <end position="421"/>
    </location>
</feature>
<keyword evidence="5" id="KW-1185">Reference proteome</keyword>
<dbReference type="Gene3D" id="3.40.50.300">
    <property type="entry name" value="P-loop containing nucleotide triphosphate hydrolases"/>
    <property type="match status" value="1"/>
</dbReference>
<keyword evidence="2" id="KW-0472">Membrane</keyword>
<feature type="transmembrane region" description="Helical" evidence="2">
    <location>
        <begin position="580"/>
        <end position="604"/>
    </location>
</feature>
<dbReference type="EMBL" id="QLMJ01000019">
    <property type="protein sequence ID" value="RAK28811.1"/>
    <property type="molecule type" value="Genomic_DNA"/>
</dbReference>
<evidence type="ECO:0000256" key="2">
    <source>
        <dbReference type="SAM" id="Phobius"/>
    </source>
</evidence>
<keyword evidence="2" id="KW-1133">Transmembrane helix</keyword>
<feature type="region of interest" description="Disordered" evidence="1">
    <location>
        <begin position="651"/>
        <end position="678"/>
    </location>
</feature>
<evidence type="ECO:0000256" key="1">
    <source>
        <dbReference type="SAM" id="MobiDB-lite"/>
    </source>
</evidence>
<dbReference type="SUPFAM" id="SSF52540">
    <property type="entry name" value="P-loop containing nucleoside triphosphate hydrolases"/>
    <property type="match status" value="1"/>
</dbReference>
<gene>
    <name evidence="4" type="ORF">B0I29_119149</name>
</gene>
<evidence type="ECO:0000313" key="4">
    <source>
        <dbReference type="EMBL" id="RAK28811.1"/>
    </source>
</evidence>
<feature type="transmembrane region" description="Helical" evidence="2">
    <location>
        <begin position="15"/>
        <end position="35"/>
    </location>
</feature>
<dbReference type="InterPro" id="IPR027417">
    <property type="entry name" value="P-loop_NTPase"/>
</dbReference>
<keyword evidence="2" id="KW-0812">Transmembrane</keyword>
<dbReference type="CDD" id="cd00267">
    <property type="entry name" value="ABC_ATPase"/>
    <property type="match status" value="1"/>
</dbReference>
<feature type="transmembrane region" description="Helical" evidence="2">
    <location>
        <begin position="47"/>
        <end position="67"/>
    </location>
</feature>
<feature type="domain" description="NACHT" evidence="3">
    <location>
        <begin position="140"/>
        <end position="257"/>
    </location>
</feature>
<proteinExistence type="predicted"/>
<sequence>MSEGRYIQTPMSSRAKLVAVDVVVTAVAGLVANAASTHIPAPLDRPWVLWPFLIVLVPVLIATAVRIGRAADVQVRAAPERQRREFLAQVKYRLVQQDLAAIYATSPRITPAVSVHSSSSVHSGGSIDSRTITRVFAEARTVLILGPAGAGKTVALLELARDLIRDAERDREEPVPVLLSLSSWATKRPPFPEWLAGELARSYRMPTAMATAWIEEARVLPLLDGLDTVPDRHRGELVRAINEYLVSGFTRLAVTSRIEDYRRCREQLLVAEQLEIACPDEPQVRAYLRAAGMKRPEVNRFLPVWRDEPLLATPLMLQLSLRVGPGAVEQALGASGQEAQRRVLFDAYLAQALNRLGGRRDTLASLSTIARWMTDNTLTVFQADRLQPAILGAPALWTSLMAVTWFLIGFVPFIPVLALGVAVGGNWISTGLILAASAGIWTMLLGLLMRHDRVIRRSYHRILDSAPRRGLHWVILPVESWRWSWITARARAPLFGSLFALQVPLVLLADLPAGRQVAAMALPALTLINGVGRTPALLAHRPRFNEGIIRTARRIVPTSVLVAVLGGGSMGLLSGPASGLLFSITMVPLLAMFVGYPVVQHYLLRALLARRQALPFRLEAFLEACATANLLRFTGDGYTFVHPLLQDHLTPDSAPAAPGSPRTDFLRPSAPSSDPARR</sequence>
<organism evidence="4 5">
    <name type="scientific">Actinoplanes lutulentus</name>
    <dbReference type="NCBI Taxonomy" id="1287878"/>
    <lineage>
        <taxon>Bacteria</taxon>
        <taxon>Bacillati</taxon>
        <taxon>Actinomycetota</taxon>
        <taxon>Actinomycetes</taxon>
        <taxon>Micromonosporales</taxon>
        <taxon>Micromonosporaceae</taxon>
        <taxon>Actinoplanes</taxon>
    </lineage>
</organism>
<reference evidence="4 5" key="1">
    <citation type="submission" date="2018-06" db="EMBL/GenBank/DDBJ databases">
        <title>Genomic Encyclopedia of Type Strains, Phase III (KMG-III): the genomes of soil and plant-associated and newly described type strains.</title>
        <authorList>
            <person name="Whitman W."/>
        </authorList>
    </citation>
    <scope>NUCLEOTIDE SEQUENCE [LARGE SCALE GENOMIC DNA]</scope>
    <source>
        <strain evidence="4 5">CGMCC 4.7090</strain>
    </source>
</reference>
<dbReference type="AlphaFoldDB" id="A0A327Z3N7"/>
<evidence type="ECO:0000259" key="3">
    <source>
        <dbReference type="PROSITE" id="PS50837"/>
    </source>
</evidence>
<dbReference type="Proteomes" id="UP000249341">
    <property type="component" value="Unassembled WGS sequence"/>
</dbReference>
<comment type="caution">
    <text evidence="4">The sequence shown here is derived from an EMBL/GenBank/DDBJ whole genome shotgun (WGS) entry which is preliminary data.</text>
</comment>
<dbReference type="Pfam" id="PF05729">
    <property type="entry name" value="NACHT"/>
    <property type="match status" value="1"/>
</dbReference>
<dbReference type="PROSITE" id="PS50837">
    <property type="entry name" value="NACHT"/>
    <property type="match status" value="1"/>
</dbReference>
<protein>
    <submittedName>
        <fullName evidence="4">NACHT domain-containing protein</fullName>
    </submittedName>
</protein>
<name>A0A327Z3N7_9ACTN</name>
<dbReference type="OrthoDB" id="419058at2"/>
<feature type="transmembrane region" description="Helical" evidence="2">
    <location>
        <begin position="427"/>
        <end position="448"/>
    </location>
</feature>
<evidence type="ECO:0000313" key="5">
    <source>
        <dbReference type="Proteomes" id="UP000249341"/>
    </source>
</evidence>
<feature type="transmembrane region" description="Helical" evidence="2">
    <location>
        <begin position="555"/>
        <end position="574"/>
    </location>
</feature>
<dbReference type="InterPro" id="IPR007111">
    <property type="entry name" value="NACHT_NTPase"/>
</dbReference>
<accession>A0A327Z3N7</accession>